<dbReference type="InterPro" id="IPR009057">
    <property type="entry name" value="Homeodomain-like_sf"/>
</dbReference>
<evidence type="ECO:0000259" key="4">
    <source>
        <dbReference type="PROSITE" id="PS01124"/>
    </source>
</evidence>
<dbReference type="SUPFAM" id="SSF46689">
    <property type="entry name" value="Homeodomain-like"/>
    <property type="match status" value="2"/>
</dbReference>
<sequence>MIPPILLNDDRSERVRYDFADYPIYIRRSLLSEYPGQKAPNHWHDDIEFISVLSGRMKYYINGEIIDLCGGEGIFVNSGQMHFGFSYQNRECDFLCILFHPMLLCSSFSLEKDFVLPLLRNNGLPFLALDSGVPWQQEILSQLSLLHQNRAERSAPMRALSSFSLIWSLLWDHAPADGCADNRQGHDLTIIKNMVGFIQENYQRRLSLAEIAASGAVGQSKCCKLFAKYFSKTPNEYLNQYRVDKSLGLLQNTDLSVTEIALATGFNSASYYAETFRRLQNASPTEFRARMAKIRGKGSAGR</sequence>
<comment type="caution">
    <text evidence="5">The sequence shown here is derived from an EMBL/GenBank/DDBJ whole genome shotgun (WGS) entry which is preliminary data.</text>
</comment>
<dbReference type="PANTHER" id="PTHR43280:SF28">
    <property type="entry name" value="HTH-TYPE TRANSCRIPTIONAL ACTIVATOR RHAS"/>
    <property type="match status" value="1"/>
</dbReference>
<dbReference type="Gene3D" id="2.60.120.10">
    <property type="entry name" value="Jelly Rolls"/>
    <property type="match status" value="1"/>
</dbReference>
<evidence type="ECO:0000256" key="3">
    <source>
        <dbReference type="ARBA" id="ARBA00023163"/>
    </source>
</evidence>
<dbReference type="InterPro" id="IPR020449">
    <property type="entry name" value="Tscrpt_reg_AraC-type_HTH"/>
</dbReference>
<dbReference type="GO" id="GO:0043565">
    <property type="term" value="F:sequence-specific DNA binding"/>
    <property type="evidence" value="ECO:0007669"/>
    <property type="project" value="InterPro"/>
</dbReference>
<protein>
    <submittedName>
        <fullName evidence="5">AraC family transcriptional regulator</fullName>
    </submittedName>
</protein>
<keyword evidence="1" id="KW-0805">Transcription regulation</keyword>
<evidence type="ECO:0000256" key="1">
    <source>
        <dbReference type="ARBA" id="ARBA00023015"/>
    </source>
</evidence>
<evidence type="ECO:0000313" key="5">
    <source>
        <dbReference type="EMBL" id="HJB90857.1"/>
    </source>
</evidence>
<dbReference type="SUPFAM" id="SSF51182">
    <property type="entry name" value="RmlC-like cupins"/>
    <property type="match status" value="1"/>
</dbReference>
<dbReference type="InterPro" id="IPR018062">
    <property type="entry name" value="HTH_AraC-typ_CS"/>
</dbReference>
<reference evidence="5" key="1">
    <citation type="journal article" date="2021" name="PeerJ">
        <title>Extensive microbial diversity within the chicken gut microbiome revealed by metagenomics and culture.</title>
        <authorList>
            <person name="Gilroy R."/>
            <person name="Ravi A."/>
            <person name="Getino M."/>
            <person name="Pursley I."/>
            <person name="Horton D.L."/>
            <person name="Alikhan N.F."/>
            <person name="Baker D."/>
            <person name="Gharbi K."/>
            <person name="Hall N."/>
            <person name="Watson M."/>
            <person name="Adriaenssens E.M."/>
            <person name="Foster-Nyarko E."/>
            <person name="Jarju S."/>
            <person name="Secka A."/>
            <person name="Antonio M."/>
            <person name="Oren A."/>
            <person name="Chaudhuri R.R."/>
            <person name="La Ragione R."/>
            <person name="Hildebrand F."/>
            <person name="Pallen M.J."/>
        </authorList>
    </citation>
    <scope>NUCLEOTIDE SEQUENCE</scope>
    <source>
        <strain evidence="5">USAMLcec3-2134</strain>
    </source>
</reference>
<dbReference type="GO" id="GO:0003700">
    <property type="term" value="F:DNA-binding transcription factor activity"/>
    <property type="evidence" value="ECO:0007669"/>
    <property type="project" value="InterPro"/>
</dbReference>
<dbReference type="PRINTS" id="PR00032">
    <property type="entry name" value="HTHARAC"/>
</dbReference>
<dbReference type="PROSITE" id="PS00041">
    <property type="entry name" value="HTH_ARAC_FAMILY_1"/>
    <property type="match status" value="1"/>
</dbReference>
<evidence type="ECO:0000256" key="2">
    <source>
        <dbReference type="ARBA" id="ARBA00023125"/>
    </source>
</evidence>
<dbReference type="AlphaFoldDB" id="A0A9D2MQ50"/>
<dbReference type="SMART" id="SM00342">
    <property type="entry name" value="HTH_ARAC"/>
    <property type="match status" value="1"/>
</dbReference>
<feature type="domain" description="HTH araC/xylS-type" evidence="4">
    <location>
        <begin position="192"/>
        <end position="290"/>
    </location>
</feature>
<dbReference type="CDD" id="cd02208">
    <property type="entry name" value="cupin_RmlC-like"/>
    <property type="match status" value="1"/>
</dbReference>
<evidence type="ECO:0000313" key="6">
    <source>
        <dbReference type="Proteomes" id="UP000886883"/>
    </source>
</evidence>
<dbReference type="Gene3D" id="1.10.10.60">
    <property type="entry name" value="Homeodomain-like"/>
    <property type="match status" value="2"/>
</dbReference>
<dbReference type="InterPro" id="IPR014710">
    <property type="entry name" value="RmlC-like_jellyroll"/>
</dbReference>
<dbReference type="PANTHER" id="PTHR43280">
    <property type="entry name" value="ARAC-FAMILY TRANSCRIPTIONAL REGULATOR"/>
    <property type="match status" value="1"/>
</dbReference>
<accession>A0A9D2MQ50</accession>
<dbReference type="InterPro" id="IPR018060">
    <property type="entry name" value="HTH_AraC"/>
</dbReference>
<organism evidence="5 6">
    <name type="scientific">Candidatus Eisenbergiella merdigallinarum</name>
    <dbReference type="NCBI Taxonomy" id="2838552"/>
    <lineage>
        <taxon>Bacteria</taxon>
        <taxon>Bacillati</taxon>
        <taxon>Bacillota</taxon>
        <taxon>Clostridia</taxon>
        <taxon>Lachnospirales</taxon>
        <taxon>Lachnospiraceae</taxon>
        <taxon>Eisenbergiella</taxon>
    </lineage>
</organism>
<keyword evidence="2" id="KW-0238">DNA-binding</keyword>
<dbReference type="InterPro" id="IPR003313">
    <property type="entry name" value="AraC-bd"/>
</dbReference>
<gene>
    <name evidence="5" type="ORF">H9763_05240</name>
</gene>
<dbReference type="InterPro" id="IPR011051">
    <property type="entry name" value="RmlC_Cupin_sf"/>
</dbReference>
<proteinExistence type="predicted"/>
<keyword evidence="3" id="KW-0804">Transcription</keyword>
<dbReference type="Pfam" id="PF12833">
    <property type="entry name" value="HTH_18"/>
    <property type="match status" value="1"/>
</dbReference>
<reference evidence="5" key="2">
    <citation type="submission" date="2021-04" db="EMBL/GenBank/DDBJ databases">
        <authorList>
            <person name="Gilroy R."/>
        </authorList>
    </citation>
    <scope>NUCLEOTIDE SEQUENCE</scope>
    <source>
        <strain evidence="5">USAMLcec3-2134</strain>
    </source>
</reference>
<dbReference type="PROSITE" id="PS01124">
    <property type="entry name" value="HTH_ARAC_FAMILY_2"/>
    <property type="match status" value="1"/>
</dbReference>
<dbReference type="EMBL" id="DWXE01000017">
    <property type="protein sequence ID" value="HJB90857.1"/>
    <property type="molecule type" value="Genomic_DNA"/>
</dbReference>
<dbReference type="Proteomes" id="UP000886883">
    <property type="component" value="Unassembled WGS sequence"/>
</dbReference>
<dbReference type="Pfam" id="PF02311">
    <property type="entry name" value="AraC_binding"/>
    <property type="match status" value="1"/>
</dbReference>
<name>A0A9D2MQ50_9FIRM</name>